<name>A0ABS6Y8A8_9BACT</name>
<dbReference type="EMBL" id="JAHXCP010000031">
    <property type="protein sequence ID" value="MBW4755732.1"/>
    <property type="molecule type" value="Genomic_DNA"/>
</dbReference>
<sequence length="111" mass="13201">MTETFTEFLKALEPKVRKKYLYVIQVLKTESVVSEKFIKHLENTNLYEMRVSLSSNEYRTIVFSIDAVNIISATKVLLLNSFLKKDTKQYRSEINKAVKLLEEWRIEYEED</sequence>
<accession>A0ABS6Y8A8</accession>
<dbReference type="Proteomes" id="UP000812077">
    <property type="component" value="Unassembled WGS sequence"/>
</dbReference>
<evidence type="ECO:0000313" key="1">
    <source>
        <dbReference type="EMBL" id="MBW4755732.1"/>
    </source>
</evidence>
<keyword evidence="2" id="KW-1185">Reference proteome</keyword>
<organism evidence="1 2">
    <name type="scientific">Prevotella melaninogenica</name>
    <dbReference type="NCBI Taxonomy" id="28132"/>
    <lineage>
        <taxon>Bacteria</taxon>
        <taxon>Pseudomonadati</taxon>
        <taxon>Bacteroidota</taxon>
        <taxon>Bacteroidia</taxon>
        <taxon>Bacteroidales</taxon>
        <taxon>Prevotellaceae</taxon>
        <taxon>Prevotella</taxon>
    </lineage>
</organism>
<gene>
    <name evidence="1" type="ORF">KZO77_11980</name>
</gene>
<protein>
    <submittedName>
        <fullName evidence="1">Type II toxin-antitoxin system RelE/ParE family toxin</fullName>
    </submittedName>
</protein>
<reference evidence="1 2" key="1">
    <citation type="submission" date="2021-07" db="EMBL/GenBank/DDBJ databases">
        <title>Genomic diversity and antimicrobial resistance of Prevotella spp. isolated from chronic lung disease airways.</title>
        <authorList>
            <person name="Webb K.A."/>
            <person name="Olagoke O.S."/>
            <person name="Baird T."/>
            <person name="Neill J."/>
            <person name="Pham A."/>
            <person name="Wells T.J."/>
            <person name="Ramsay K.A."/>
            <person name="Bell S.C."/>
            <person name="Sarovich D.S."/>
            <person name="Price E.P."/>
        </authorList>
    </citation>
    <scope>NUCLEOTIDE SEQUENCE [LARGE SCALE GENOMIC DNA]</scope>
    <source>
        <strain evidence="1 2">SCHI0027.S.6</strain>
    </source>
</reference>
<dbReference type="Pfam" id="PF05973">
    <property type="entry name" value="Gp49"/>
    <property type="match status" value="1"/>
</dbReference>
<evidence type="ECO:0000313" key="2">
    <source>
        <dbReference type="Proteomes" id="UP000812077"/>
    </source>
</evidence>
<proteinExistence type="predicted"/>
<dbReference type="InterPro" id="IPR009241">
    <property type="entry name" value="HigB-like"/>
</dbReference>
<comment type="caution">
    <text evidence="1">The sequence shown here is derived from an EMBL/GenBank/DDBJ whole genome shotgun (WGS) entry which is preliminary data.</text>
</comment>